<dbReference type="AlphaFoldDB" id="A0A8S0V6P5"/>
<evidence type="ECO:0000313" key="4">
    <source>
        <dbReference type="Proteomes" id="UP000594638"/>
    </source>
</evidence>
<evidence type="ECO:0000256" key="1">
    <source>
        <dbReference type="ARBA" id="ARBA00022441"/>
    </source>
</evidence>
<dbReference type="SUPFAM" id="SSF117281">
    <property type="entry name" value="Kelch motif"/>
    <property type="match status" value="1"/>
</dbReference>
<dbReference type="Gene3D" id="2.120.10.80">
    <property type="entry name" value="Kelch-type beta propeller"/>
    <property type="match status" value="1"/>
</dbReference>
<proteinExistence type="predicted"/>
<keyword evidence="1" id="KW-0880">Kelch repeat</keyword>
<dbReference type="InterPro" id="IPR015915">
    <property type="entry name" value="Kelch-typ_b-propeller"/>
</dbReference>
<reference evidence="3 4" key="1">
    <citation type="submission" date="2019-12" db="EMBL/GenBank/DDBJ databases">
        <authorList>
            <person name="Alioto T."/>
            <person name="Alioto T."/>
            <person name="Gomez Garrido J."/>
        </authorList>
    </citation>
    <scope>NUCLEOTIDE SEQUENCE [LARGE SCALE GENOMIC DNA]</scope>
</reference>
<evidence type="ECO:0000256" key="2">
    <source>
        <dbReference type="ARBA" id="ARBA00022737"/>
    </source>
</evidence>
<dbReference type="Proteomes" id="UP000594638">
    <property type="component" value="Unassembled WGS sequence"/>
</dbReference>
<dbReference type="Gramene" id="OE9A046399T2">
    <property type="protein sequence ID" value="OE9A046399C2"/>
    <property type="gene ID" value="OE9A046399"/>
</dbReference>
<name>A0A8S0V6P5_OLEEU</name>
<dbReference type="PANTHER" id="PTHR46093:SF4">
    <property type="entry name" value="GALACTOSE OXIDASE_KELCH REPEAT SUPERFAMILY PROTEIN"/>
    <property type="match status" value="1"/>
</dbReference>
<comment type="caution">
    <text evidence="3">The sequence shown here is derived from an EMBL/GenBank/DDBJ whole genome shotgun (WGS) entry which is preliminary data.</text>
</comment>
<evidence type="ECO:0000313" key="3">
    <source>
        <dbReference type="EMBL" id="CAA3029093.1"/>
    </source>
</evidence>
<keyword evidence="2" id="KW-0677">Repeat</keyword>
<gene>
    <name evidence="3" type="ORF">OLEA9_A046399</name>
</gene>
<organism evidence="3 4">
    <name type="scientific">Olea europaea subsp. europaea</name>
    <dbReference type="NCBI Taxonomy" id="158383"/>
    <lineage>
        <taxon>Eukaryota</taxon>
        <taxon>Viridiplantae</taxon>
        <taxon>Streptophyta</taxon>
        <taxon>Embryophyta</taxon>
        <taxon>Tracheophyta</taxon>
        <taxon>Spermatophyta</taxon>
        <taxon>Magnoliopsida</taxon>
        <taxon>eudicotyledons</taxon>
        <taxon>Gunneridae</taxon>
        <taxon>Pentapetalae</taxon>
        <taxon>asterids</taxon>
        <taxon>lamiids</taxon>
        <taxon>Lamiales</taxon>
        <taxon>Oleaceae</taxon>
        <taxon>Oleeae</taxon>
        <taxon>Olea</taxon>
    </lineage>
</organism>
<dbReference type="OrthoDB" id="1642493at2759"/>
<dbReference type="EMBL" id="CACTIH010009288">
    <property type="protein sequence ID" value="CAA3029093.1"/>
    <property type="molecule type" value="Genomic_DNA"/>
</dbReference>
<keyword evidence="4" id="KW-1185">Reference proteome</keyword>
<sequence>MKFGRFKVQLSDSAQGTRSPVARSAHTIVKANSVLILFGGHAETLIFDVLKLEWSVAVASPPSSMTTNKGFSLVLVQHKERDFLVAFCGFKKDPSNQFRFLSWKKLSLRLFKLENLPSENHALSIGMQT</sequence>
<protein>
    <submittedName>
        <fullName evidence="3">Acyl- -binding domain-containing 4</fullName>
    </submittedName>
</protein>
<accession>A0A8S0V6P5</accession>
<dbReference type="PANTHER" id="PTHR46093">
    <property type="entry name" value="ACYL-COA-BINDING DOMAIN-CONTAINING PROTEIN 5"/>
    <property type="match status" value="1"/>
</dbReference>